<organism evidence="2">
    <name type="scientific">Thrips palmi</name>
    <name type="common">Melon thrips</name>
    <dbReference type="NCBI Taxonomy" id="161013"/>
    <lineage>
        <taxon>Eukaryota</taxon>
        <taxon>Metazoa</taxon>
        <taxon>Ecdysozoa</taxon>
        <taxon>Arthropoda</taxon>
        <taxon>Hexapoda</taxon>
        <taxon>Insecta</taxon>
        <taxon>Pterygota</taxon>
        <taxon>Neoptera</taxon>
        <taxon>Paraneoptera</taxon>
        <taxon>Thysanoptera</taxon>
        <taxon>Terebrantia</taxon>
        <taxon>Thripoidea</taxon>
        <taxon>Thripidae</taxon>
        <taxon>Thrips</taxon>
    </lineage>
</organism>
<keyword evidence="1" id="KW-1185">Reference proteome</keyword>
<evidence type="ECO:0000313" key="2">
    <source>
        <dbReference type="RefSeq" id="XP_034234734.1"/>
    </source>
</evidence>
<dbReference type="InParanoid" id="A0A6P8ZJ49"/>
<dbReference type="Proteomes" id="UP000515158">
    <property type="component" value="Unplaced"/>
</dbReference>
<name>A0A6P8ZJ49_THRPL</name>
<accession>A0A6P8ZJ49</accession>
<dbReference type="KEGG" id="tpal:117641478"/>
<dbReference type="AlphaFoldDB" id="A0A6P8ZJ49"/>
<reference evidence="2" key="1">
    <citation type="submission" date="2025-08" db="UniProtKB">
        <authorList>
            <consortium name="RefSeq"/>
        </authorList>
    </citation>
    <scope>IDENTIFICATION</scope>
    <source>
        <tissue evidence="2">Total insect</tissue>
    </source>
</reference>
<gene>
    <name evidence="2" type="primary">LOC117641478</name>
</gene>
<proteinExistence type="predicted"/>
<evidence type="ECO:0000313" key="1">
    <source>
        <dbReference type="Proteomes" id="UP000515158"/>
    </source>
</evidence>
<dbReference type="GeneID" id="117641478"/>
<sequence length="131" mass="15478">MQYGVHVYWQGLSEIDCFKRPSFSKILSKDFEILCDGENARYYCGAADCVEFLLYYGGPYLLVQHFTVGRRTFREAPYVYAVLLSSRNEECNRKDIKWCWQDHLNSNLFGLFKQQKNKDSRSTVFWGIPNF</sequence>
<dbReference type="RefSeq" id="XP_034234734.1">
    <property type="nucleotide sequence ID" value="XM_034378843.1"/>
</dbReference>
<protein>
    <submittedName>
        <fullName evidence="2">Uncharacterized protein LOC117641478</fullName>
    </submittedName>
</protein>